<reference evidence="1 2" key="1">
    <citation type="submission" date="2023-01" db="EMBL/GenBank/DDBJ databases">
        <title>Novel diversity within Roseofilum (Cyanobacteria; Desertifilaceae) from marine benthic mats with descriptions of four novel species.</title>
        <authorList>
            <person name="Wang Y."/>
            <person name="Berthold D.E."/>
            <person name="Hu J."/>
            <person name="Lefler F.W."/>
            <person name="Laughinghouse H.D. IV."/>
        </authorList>
    </citation>
    <scope>NUCLEOTIDE SEQUENCE [LARGE SCALE GENOMIC DNA]</scope>
    <source>
        <strain evidence="1 2">BLCC-M154</strain>
    </source>
</reference>
<organism evidence="1 2">
    <name type="scientific">Roseofilum acuticapitatum BLCC-M154</name>
    <dbReference type="NCBI Taxonomy" id="3022444"/>
    <lineage>
        <taxon>Bacteria</taxon>
        <taxon>Bacillati</taxon>
        <taxon>Cyanobacteriota</taxon>
        <taxon>Cyanophyceae</taxon>
        <taxon>Desertifilales</taxon>
        <taxon>Desertifilaceae</taxon>
        <taxon>Roseofilum</taxon>
        <taxon>Roseofilum acuticapitatum</taxon>
    </lineage>
</organism>
<gene>
    <name evidence="1" type="ORF">PMG71_02125</name>
</gene>
<dbReference type="EMBL" id="JAQOSP010000006">
    <property type="protein sequence ID" value="MDJ1168223.1"/>
    <property type="molecule type" value="Genomic_DNA"/>
</dbReference>
<comment type="caution">
    <text evidence="1">The sequence shown here is derived from an EMBL/GenBank/DDBJ whole genome shotgun (WGS) entry which is preliminary data.</text>
</comment>
<dbReference type="RefSeq" id="WP_283751988.1">
    <property type="nucleotide sequence ID" value="NZ_JAQOSP010000006.1"/>
</dbReference>
<dbReference type="Proteomes" id="UP001235303">
    <property type="component" value="Unassembled WGS sequence"/>
</dbReference>
<evidence type="ECO:0008006" key="3">
    <source>
        <dbReference type="Google" id="ProtNLM"/>
    </source>
</evidence>
<accession>A0ABT7AMV1</accession>
<evidence type="ECO:0000313" key="1">
    <source>
        <dbReference type="EMBL" id="MDJ1168223.1"/>
    </source>
</evidence>
<sequence>MRKTVIYFSEQNQQALIEIVHLTGKSEQEVITSAIEELIESYQNKKRLDLMRQARGMWQAREDIPNLHTLREEWDR</sequence>
<protein>
    <recommendedName>
        <fullName evidence="3">CopG family transcriptional regulator</fullName>
    </recommendedName>
</protein>
<evidence type="ECO:0000313" key="2">
    <source>
        <dbReference type="Proteomes" id="UP001235303"/>
    </source>
</evidence>
<name>A0ABT7AMV1_9CYAN</name>
<keyword evidence="2" id="KW-1185">Reference proteome</keyword>
<proteinExistence type="predicted"/>